<keyword evidence="3" id="KW-1185">Reference proteome</keyword>
<reference evidence="2 3" key="1">
    <citation type="journal article" date="2011" name="Genome Res.">
        <title>Phylogeny-wide analysis of social amoeba genomes highlights ancient origins for complex intercellular communication.</title>
        <authorList>
            <person name="Heidel A.J."/>
            <person name="Lawal H.M."/>
            <person name="Felder M."/>
            <person name="Schilde C."/>
            <person name="Helps N.R."/>
            <person name="Tunggal B."/>
            <person name="Rivero F."/>
            <person name="John U."/>
            <person name="Schleicher M."/>
            <person name="Eichinger L."/>
            <person name="Platzer M."/>
            <person name="Noegel A.A."/>
            <person name="Schaap P."/>
            <person name="Gloeckner G."/>
        </authorList>
    </citation>
    <scope>NUCLEOTIDE SEQUENCE [LARGE SCALE GENOMIC DNA]</scope>
    <source>
        <strain evidence="3">ATCC 26659 / Pp 5 / PN500</strain>
    </source>
</reference>
<dbReference type="RefSeq" id="XP_020428949.1">
    <property type="nucleotide sequence ID" value="XM_020580362.1"/>
</dbReference>
<dbReference type="GO" id="GO:0000150">
    <property type="term" value="F:DNA strand exchange activity"/>
    <property type="evidence" value="ECO:0007669"/>
    <property type="project" value="InterPro"/>
</dbReference>
<evidence type="ECO:0000313" key="3">
    <source>
        <dbReference type="Proteomes" id="UP000001396"/>
    </source>
</evidence>
<gene>
    <name evidence="2" type="ORF">PPL_09569</name>
</gene>
<dbReference type="InterPro" id="IPR036162">
    <property type="entry name" value="Resolvase-like_N_sf"/>
</dbReference>
<dbReference type="GeneID" id="31365044"/>
<dbReference type="GO" id="GO:0003677">
    <property type="term" value="F:DNA binding"/>
    <property type="evidence" value="ECO:0007669"/>
    <property type="project" value="InterPro"/>
</dbReference>
<dbReference type="InParanoid" id="D3BNF7"/>
<organism evidence="2 3">
    <name type="scientific">Heterostelium pallidum (strain ATCC 26659 / Pp 5 / PN500)</name>
    <name type="common">Cellular slime mold</name>
    <name type="synonym">Polysphondylium pallidum</name>
    <dbReference type="NCBI Taxonomy" id="670386"/>
    <lineage>
        <taxon>Eukaryota</taxon>
        <taxon>Amoebozoa</taxon>
        <taxon>Evosea</taxon>
        <taxon>Eumycetozoa</taxon>
        <taxon>Dictyostelia</taxon>
        <taxon>Acytosteliales</taxon>
        <taxon>Acytosteliaceae</taxon>
        <taxon>Heterostelium</taxon>
    </lineage>
</organism>
<dbReference type="Proteomes" id="UP000001396">
    <property type="component" value="Unassembled WGS sequence"/>
</dbReference>
<sequence length="813" mass="93534">MLSQHTDQEATLFNTSNNSTEQLNLIIILIVPTNQWPQLIELYKVLFMDISAHMKNFNQRVYAHKTLSNITKLNTIFSGLLDEIKKEKSILQIQKIRKKAKNVQIFDNLTSPDDIRSQLDIVHPTENIWIFARESSGTGIQSYQTLLAHINYLLASTIKLTDNNSANNLPTSTLMIEDYQLHWIIEIISTYWYPIAFRQQMEIMIAELEFRDLVIISGLDRLSRHYHEIHYLFNHFESLGIILYIEKLSNRRVQGGSFIIDFGLQRVFEMKPTGQENDKGLPTYGFQENILFNDFLEDIRDTADLYYQFSNAHGVYSKRDHTMHHWKSTVHPNYNMMQFISESFGTINNVVCFSRTSPPYDDRVKGESINCQVSIGQSCFPDAPHSCVCFCQSANPLRPSNQETIEQLEEVIDEEDDTQEVPPQTNYQLNGRSRPTNVVCRNANNDTIIMKSLTKFSKYFASLDDDDTNQPIILQDFNDDIKEEEVEEEEIDTNNNNNQGTGRRKLKNWILVATGMDRMIRDERLIPDCSASECHPNGLYSLQCTCKEGIAEQSCIEQTLLSADEYDESDVHDDQEDDGIGMETDSSNEDQEEDGIGMETDISNEDQEDDNDMDVDEYDAHDDQEENQVQENAIISKSSIIIQLKQLYGIEINNWITAGNVAPAMNLIGNLLGWRVLQRIQALHRIERFDPTKEYDDDFAAPNPDEISMSEPARRLPPQSKNCVICTKKLVYMSSCPSKKWGDYCSAECALEAGEDPESDLFKSERCIHQEGNMKCNSLILEYSDSTSRCIMHVAEYRMRRLRRSTLNNTNKE</sequence>
<protein>
    <submittedName>
        <fullName evidence="2">Uncharacterized protein</fullName>
    </submittedName>
</protein>
<feature type="region of interest" description="Disordered" evidence="1">
    <location>
        <begin position="566"/>
        <end position="615"/>
    </location>
</feature>
<accession>D3BNF7</accession>
<name>D3BNF7_HETP5</name>
<proteinExistence type="predicted"/>
<dbReference type="SUPFAM" id="SSF53041">
    <property type="entry name" value="Resolvase-like"/>
    <property type="match status" value="1"/>
</dbReference>
<dbReference type="AlphaFoldDB" id="D3BNF7"/>
<evidence type="ECO:0000313" key="2">
    <source>
        <dbReference type="EMBL" id="EFA76817.1"/>
    </source>
</evidence>
<dbReference type="EMBL" id="ADBJ01000044">
    <property type="protein sequence ID" value="EFA76817.1"/>
    <property type="molecule type" value="Genomic_DNA"/>
</dbReference>
<comment type="caution">
    <text evidence="2">The sequence shown here is derived from an EMBL/GenBank/DDBJ whole genome shotgun (WGS) entry which is preliminary data.</text>
</comment>
<evidence type="ECO:0000256" key="1">
    <source>
        <dbReference type="SAM" id="MobiDB-lite"/>
    </source>
</evidence>
<dbReference type="Gene3D" id="3.40.50.1390">
    <property type="entry name" value="Resolvase, N-terminal catalytic domain"/>
    <property type="match status" value="1"/>
</dbReference>